<evidence type="ECO:0000313" key="9">
    <source>
        <dbReference type="Proteomes" id="UP000018416"/>
    </source>
</evidence>
<evidence type="ECO:0000256" key="5">
    <source>
        <dbReference type="ARBA" id="ARBA00023136"/>
    </source>
</evidence>
<dbReference type="InterPro" id="IPR004670">
    <property type="entry name" value="NhaA"/>
</dbReference>
<dbReference type="HOGENOM" id="CLU_015803_1_2_6"/>
<keyword evidence="7" id="KW-0915">Sodium</keyword>
<feature type="transmembrane region" description="Helical" evidence="7">
    <location>
        <begin position="418"/>
        <end position="439"/>
    </location>
</feature>
<evidence type="ECO:0000313" key="8">
    <source>
        <dbReference type="EMBL" id="ENW27519.1"/>
    </source>
</evidence>
<dbReference type="EMBL" id="APQU01000027">
    <property type="protein sequence ID" value="ENW27519.1"/>
    <property type="molecule type" value="Genomic_DNA"/>
</dbReference>
<reference evidence="8 9" key="1">
    <citation type="submission" date="2013-02" db="EMBL/GenBank/DDBJ databases">
        <title>The Genome Sequence of Acinetobacter lwoffii NIPH 478.</title>
        <authorList>
            <consortium name="The Broad Institute Genome Sequencing Platform"/>
            <consortium name="The Broad Institute Genome Sequencing Center for Infectious Disease"/>
            <person name="Cerqueira G."/>
            <person name="Feldgarden M."/>
            <person name="Courvalin P."/>
            <person name="Perichon B."/>
            <person name="Grillot-Courvalin C."/>
            <person name="Clermont D."/>
            <person name="Rocha E."/>
            <person name="Yoon E.-J."/>
            <person name="Nemec A."/>
            <person name="Walker B."/>
            <person name="Young S.K."/>
            <person name="Zeng Q."/>
            <person name="Gargeya S."/>
            <person name="Fitzgerald M."/>
            <person name="Haas B."/>
            <person name="Abouelleil A."/>
            <person name="Alvarado L."/>
            <person name="Arachchi H.M."/>
            <person name="Berlin A.M."/>
            <person name="Chapman S.B."/>
            <person name="Dewar J."/>
            <person name="Goldberg J."/>
            <person name="Griggs A."/>
            <person name="Gujja S."/>
            <person name="Hansen M."/>
            <person name="Howarth C."/>
            <person name="Imamovic A."/>
            <person name="Larimer J."/>
            <person name="McCowan C."/>
            <person name="Murphy C."/>
            <person name="Neiman D."/>
            <person name="Pearson M."/>
            <person name="Priest M."/>
            <person name="Roberts A."/>
            <person name="Saif S."/>
            <person name="Shea T."/>
            <person name="Sisk P."/>
            <person name="Sykes S."/>
            <person name="Wortman J."/>
            <person name="Nusbaum C."/>
            <person name="Birren B."/>
        </authorList>
    </citation>
    <scope>NUCLEOTIDE SEQUENCE [LARGE SCALE GENOMIC DNA]</scope>
    <source>
        <strain evidence="8 9">NIPH 478</strain>
    </source>
</reference>
<feature type="transmembrane region" description="Helical" evidence="7">
    <location>
        <begin position="79"/>
        <end position="99"/>
    </location>
</feature>
<keyword evidence="6 7" id="KW-0739">Sodium transport</keyword>
<organism evidence="8 9">
    <name type="scientific">Acinetobacter lwoffii NIPH 478</name>
    <dbReference type="NCBI Taxonomy" id="1217668"/>
    <lineage>
        <taxon>Bacteria</taxon>
        <taxon>Pseudomonadati</taxon>
        <taxon>Pseudomonadota</taxon>
        <taxon>Gammaproteobacteria</taxon>
        <taxon>Moraxellales</taxon>
        <taxon>Moraxellaceae</taxon>
        <taxon>Acinetobacter</taxon>
    </lineage>
</organism>
<feature type="transmembrane region" description="Helical" evidence="7">
    <location>
        <begin position="27"/>
        <end position="49"/>
    </location>
</feature>
<dbReference type="RefSeq" id="WP_005108970.1">
    <property type="nucleotide sequence ID" value="NZ_KB849840.1"/>
</dbReference>
<gene>
    <name evidence="7" type="primary">nhaA</name>
    <name evidence="8" type="ORF">F923_03164</name>
</gene>
<accession>N9HE38</accession>
<dbReference type="GO" id="GO:0005886">
    <property type="term" value="C:plasma membrane"/>
    <property type="evidence" value="ECO:0007669"/>
    <property type="project" value="UniProtKB-SubCell"/>
</dbReference>
<dbReference type="AlphaFoldDB" id="N9HE38"/>
<comment type="catalytic activity">
    <reaction evidence="7">
        <text>Na(+)(in) + 2 H(+)(out) = Na(+)(out) + 2 H(+)(in)</text>
        <dbReference type="Rhea" id="RHEA:29251"/>
        <dbReference type="ChEBI" id="CHEBI:15378"/>
        <dbReference type="ChEBI" id="CHEBI:29101"/>
    </reaction>
</comment>
<dbReference type="PATRIC" id="fig|1217668.3.peg.3080"/>
<feature type="transmembrane region" description="Helical" evidence="7">
    <location>
        <begin position="310"/>
        <end position="329"/>
    </location>
</feature>
<dbReference type="InterPro" id="IPR023171">
    <property type="entry name" value="Na/H_antiporter_dom_sf"/>
</dbReference>
<protein>
    <recommendedName>
        <fullName evidence="7">Na(+)/H(+) antiporter NhaA</fullName>
    </recommendedName>
    <alternativeName>
        <fullName evidence="7">Sodium/proton antiporter NhaA</fullName>
    </alternativeName>
</protein>
<comment type="subcellular location">
    <subcellularLocation>
        <location evidence="1">Cell inner membrane</location>
        <topology evidence="1">Multi-pass membrane protein</topology>
    </subcellularLocation>
    <subcellularLocation>
        <location evidence="7">Cell membrane</location>
        <topology evidence="7">Multi-pass membrane protein</topology>
    </subcellularLocation>
</comment>
<evidence type="ECO:0000256" key="2">
    <source>
        <dbReference type="ARBA" id="ARBA00022475"/>
    </source>
</evidence>
<keyword evidence="2 7" id="KW-1003">Cell membrane</keyword>
<dbReference type="Proteomes" id="UP000018416">
    <property type="component" value="Unassembled WGS sequence"/>
</dbReference>
<keyword evidence="5 7" id="KW-0472">Membrane</keyword>
<keyword evidence="7" id="KW-0406">Ion transport</keyword>
<feature type="transmembrane region" description="Helical" evidence="7">
    <location>
        <begin position="111"/>
        <end position="132"/>
    </location>
</feature>
<keyword evidence="7" id="KW-0050">Antiport</keyword>
<evidence type="ECO:0000256" key="4">
    <source>
        <dbReference type="ARBA" id="ARBA00022989"/>
    </source>
</evidence>
<comment type="similarity">
    <text evidence="7">Belongs to the NhaA Na(+)/H(+) (TC 2.A.33) antiporter family.</text>
</comment>
<dbReference type="Gene3D" id="1.20.1530.10">
    <property type="entry name" value="Na+/H+ antiporter like domain"/>
    <property type="match status" value="1"/>
</dbReference>
<keyword evidence="4 7" id="KW-1133">Transmembrane helix</keyword>
<comment type="function">
    <text evidence="7">Na(+)/H(+) antiporter that extrudes sodium in exchange for external protons.</text>
</comment>
<dbReference type="NCBIfam" id="TIGR00773">
    <property type="entry name" value="NhaA"/>
    <property type="match status" value="1"/>
</dbReference>
<evidence type="ECO:0000256" key="7">
    <source>
        <dbReference type="HAMAP-Rule" id="MF_01844"/>
    </source>
</evidence>
<keyword evidence="7" id="KW-0813">Transport</keyword>
<evidence type="ECO:0000256" key="3">
    <source>
        <dbReference type="ARBA" id="ARBA00022692"/>
    </source>
</evidence>
<keyword evidence="3 7" id="KW-0812">Transmembrane</keyword>
<name>N9HE38_ACILW</name>
<feature type="transmembrane region" description="Helical" evidence="7">
    <location>
        <begin position="172"/>
        <end position="193"/>
    </location>
</feature>
<dbReference type="GO" id="GO:0015385">
    <property type="term" value="F:sodium:proton antiporter activity"/>
    <property type="evidence" value="ECO:0007669"/>
    <property type="project" value="UniProtKB-UniRule"/>
</dbReference>
<dbReference type="HAMAP" id="MF_01844">
    <property type="entry name" value="NhaA"/>
    <property type="match status" value="1"/>
</dbReference>
<dbReference type="PANTHER" id="PTHR30341:SF0">
    <property type="entry name" value="NA(+)_H(+) ANTIPORTER NHAA"/>
    <property type="match status" value="1"/>
</dbReference>
<feature type="transmembrane region" description="Helical" evidence="7">
    <location>
        <begin position="383"/>
        <end position="406"/>
    </location>
</feature>
<comment type="caution">
    <text evidence="8">The sequence shown here is derived from an EMBL/GenBank/DDBJ whole genome shotgun (WGS) entry which is preliminary data.</text>
</comment>
<feature type="transmembrane region" description="Helical" evidence="7">
    <location>
        <begin position="220"/>
        <end position="237"/>
    </location>
</feature>
<evidence type="ECO:0000256" key="6">
    <source>
        <dbReference type="ARBA" id="ARBA00023201"/>
    </source>
</evidence>
<proteinExistence type="inferred from homology"/>
<dbReference type="GO" id="GO:0006885">
    <property type="term" value="P:regulation of pH"/>
    <property type="evidence" value="ECO:0007669"/>
    <property type="project" value="UniProtKB-UniRule"/>
</dbReference>
<dbReference type="Pfam" id="PF06965">
    <property type="entry name" value="Na_H_antiport_1"/>
    <property type="match status" value="1"/>
</dbReference>
<sequence length="445" mass="48017">MSIPSYKRNVGLTQNLTERSLNAINRFLHIEAVSGGILLLAAVIALFWANTEAISESYSHFWHTQINFSFGEYSFSQSLHFIINDILMTIFFLVVGMEIKKEIHDGALSNIKAAVLPIIAALGGVVVPILIYLALSTDEIKSGWAIPAATDIAFAVGLLALLGKSIPSSARIFLLTLAIIDDLLAILIIAFFFSGGLEPIGFLIAFIGILGVIALQKMGFFSAFVYILPGALIWFGLLKTGAHPTLAGVILGLMTPVLTRPNEVDAIERANAAISNIRNKAIENSSAEIKALARAKREILPPVVRVKDLLHPWVAFIIMPIFALANAGVNFGNVNFEDTLALNTIFAVSIALVVGKPLGIVFFTWFFSKLGWGELPSDLSLNWVLLIGLLAGIGFTMSIFISNLAFVNESNILEAAKLGILFGSGCAGFIGLLFGFILLRSNKKL</sequence>
<feature type="transmembrane region" description="Helical" evidence="7">
    <location>
        <begin position="341"/>
        <end position="363"/>
    </location>
</feature>
<feature type="transmembrane region" description="Helical" evidence="7">
    <location>
        <begin position="144"/>
        <end position="163"/>
    </location>
</feature>
<evidence type="ECO:0000256" key="1">
    <source>
        <dbReference type="ARBA" id="ARBA00004429"/>
    </source>
</evidence>
<feature type="transmembrane region" description="Helical" evidence="7">
    <location>
        <begin position="199"/>
        <end position="215"/>
    </location>
</feature>
<dbReference type="PANTHER" id="PTHR30341">
    <property type="entry name" value="SODIUM ION/PROTON ANTIPORTER NHAA-RELATED"/>
    <property type="match status" value="1"/>
</dbReference>